<dbReference type="RefSeq" id="WP_153427144.1">
    <property type="nucleotide sequence ID" value="NZ_VJYJ02000481.1"/>
</dbReference>
<evidence type="ECO:0000313" key="3">
    <source>
        <dbReference type="Proteomes" id="UP000538929"/>
    </source>
</evidence>
<dbReference type="AlphaFoldDB" id="A0A7W3TEA4"/>
<proteinExistence type="predicted"/>
<dbReference type="Proteomes" id="UP000538929">
    <property type="component" value="Unassembled WGS sequence"/>
</dbReference>
<organism evidence="2 3">
    <name type="scientific">Streptomyces alkaliphilus</name>
    <dbReference type="NCBI Taxonomy" id="1472722"/>
    <lineage>
        <taxon>Bacteria</taxon>
        <taxon>Bacillati</taxon>
        <taxon>Actinomycetota</taxon>
        <taxon>Actinomycetes</taxon>
        <taxon>Kitasatosporales</taxon>
        <taxon>Streptomycetaceae</taxon>
        <taxon>Streptomyces</taxon>
    </lineage>
</organism>
<sequence>MRHRTRVIARAATVLMAMGLFAGTAAAPAIASSTDGCVIVRGGRLC</sequence>
<comment type="caution">
    <text evidence="2">The sequence shown here is derived from an EMBL/GenBank/DDBJ whole genome shotgun (WGS) entry which is preliminary data.</text>
</comment>
<dbReference type="EMBL" id="VKHT01000438">
    <property type="protein sequence ID" value="MBB0245256.1"/>
    <property type="molecule type" value="Genomic_DNA"/>
</dbReference>
<keyword evidence="3" id="KW-1185">Reference proteome</keyword>
<keyword evidence="1" id="KW-0732">Signal</keyword>
<accession>A0A7W3TEA4</accession>
<evidence type="ECO:0000256" key="1">
    <source>
        <dbReference type="SAM" id="SignalP"/>
    </source>
</evidence>
<protein>
    <submittedName>
        <fullName evidence="2">Uncharacterized protein</fullName>
    </submittedName>
</protein>
<feature type="signal peptide" evidence="1">
    <location>
        <begin position="1"/>
        <end position="22"/>
    </location>
</feature>
<gene>
    <name evidence="2" type="ORF">FNQ90_14375</name>
</gene>
<evidence type="ECO:0000313" key="2">
    <source>
        <dbReference type="EMBL" id="MBB0245256.1"/>
    </source>
</evidence>
<feature type="chain" id="PRO_5038459577" evidence="1">
    <location>
        <begin position="23"/>
        <end position="46"/>
    </location>
</feature>
<name>A0A7W3TEA4_9ACTN</name>
<reference evidence="3" key="1">
    <citation type="submission" date="2019-10" db="EMBL/GenBank/DDBJ databases">
        <title>Streptomyces sp. nov., a novel actinobacterium isolated from alkaline environment.</title>
        <authorList>
            <person name="Golinska P."/>
        </authorList>
    </citation>
    <scope>NUCLEOTIDE SEQUENCE [LARGE SCALE GENOMIC DNA]</scope>
    <source>
        <strain evidence="3">DSM 42118</strain>
    </source>
</reference>